<proteinExistence type="predicted"/>
<dbReference type="GO" id="GO:0020037">
    <property type="term" value="F:heme binding"/>
    <property type="evidence" value="ECO:0007669"/>
    <property type="project" value="InterPro"/>
</dbReference>
<sequence length="130" mass="13669">MKLHNVRIRQTALAGAISLFGGLAAVVTAPTALTAPDCSQERLSDTVATTTSATRSYLDGHPGARAVFDAAPDQSRPEAAANIRTYFTAHPTEYHELRGILAPIGNAQRECNVTVLPAGLASAYDEFMAG</sequence>
<evidence type="ECO:0000256" key="1">
    <source>
        <dbReference type="SAM" id="SignalP"/>
    </source>
</evidence>
<evidence type="ECO:0000313" key="3">
    <source>
        <dbReference type="EMBL" id="OHU21154.1"/>
    </source>
</evidence>
<dbReference type="RefSeq" id="WP_070937624.1">
    <property type="nucleotide sequence ID" value="NZ_MLIK01000019.1"/>
</dbReference>
<feature type="domain" description="Haemophore haem-binding" evidence="2">
    <location>
        <begin position="36"/>
        <end position="112"/>
    </location>
</feature>
<dbReference type="Pfam" id="PF16525">
    <property type="entry name" value="MHB"/>
    <property type="match status" value="1"/>
</dbReference>
<evidence type="ECO:0000259" key="2">
    <source>
        <dbReference type="Pfam" id="PF16525"/>
    </source>
</evidence>
<keyword evidence="1" id="KW-0732">Signal</keyword>
<dbReference type="GeneID" id="57167264"/>
<feature type="signal peptide" evidence="1">
    <location>
        <begin position="1"/>
        <end position="34"/>
    </location>
</feature>
<dbReference type="InterPro" id="IPR038378">
    <property type="entry name" value="MHB_sf"/>
</dbReference>
<dbReference type="Proteomes" id="UP000179616">
    <property type="component" value="Unassembled WGS sequence"/>
</dbReference>
<dbReference type="Gene3D" id="1.20.20.20">
    <property type="entry name" value="Haemophore, haem-binding domain"/>
    <property type="match status" value="1"/>
</dbReference>
<accession>A0A1S1L2T7</accession>
<reference evidence="3 4" key="1">
    <citation type="submission" date="2016-10" db="EMBL/GenBank/DDBJ databases">
        <title>Evaluation of Human, Veterinary and Environmental Mycobacterium chelonae Isolates by Core Genome Phylogenomic Analysis, Targeted Gene Comparison, and Anti-microbial Susceptibility Patterns: A Tale of Mistaken Identities.</title>
        <authorList>
            <person name="Fogelson S.B."/>
            <person name="Camus A.C."/>
            <person name="Lorenz W."/>
            <person name="Vasireddy R."/>
            <person name="Vasireddy S."/>
            <person name="Smith T."/>
            <person name="Brown-Elliott B.A."/>
            <person name="Wallace R.J.Jr."/>
            <person name="Hasan N.A."/>
            <person name="Reischl U."/>
            <person name="Sanchez S."/>
        </authorList>
    </citation>
    <scope>NUCLEOTIDE SEQUENCE [LARGE SCALE GENOMIC DNA]</scope>
    <source>
        <strain evidence="3 4">1559</strain>
    </source>
</reference>
<dbReference type="STRING" id="948102.BKG76_10665"/>
<dbReference type="NCBIfam" id="TIGR04529">
    <property type="entry name" value="MTB_hemophore"/>
    <property type="match status" value="1"/>
</dbReference>
<feature type="chain" id="PRO_5010160337" description="Haemophore haem-binding domain-containing protein" evidence="1">
    <location>
        <begin position="35"/>
        <end position="130"/>
    </location>
</feature>
<organism evidence="3 4">
    <name type="scientific">Mycobacteroides franklinii</name>
    <dbReference type="NCBI Taxonomy" id="948102"/>
    <lineage>
        <taxon>Bacteria</taxon>
        <taxon>Bacillati</taxon>
        <taxon>Actinomycetota</taxon>
        <taxon>Actinomycetes</taxon>
        <taxon>Mycobacteriales</taxon>
        <taxon>Mycobacteriaceae</taxon>
        <taxon>Mycobacteroides</taxon>
    </lineage>
</organism>
<comment type="caution">
    <text evidence="3">The sequence shown here is derived from an EMBL/GenBank/DDBJ whole genome shotgun (WGS) entry which is preliminary data.</text>
</comment>
<dbReference type="InterPro" id="IPR032407">
    <property type="entry name" value="MHB"/>
</dbReference>
<evidence type="ECO:0000313" key="4">
    <source>
        <dbReference type="Proteomes" id="UP000179616"/>
    </source>
</evidence>
<dbReference type="EMBL" id="MLIK01000019">
    <property type="protein sequence ID" value="OHU21154.1"/>
    <property type="molecule type" value="Genomic_DNA"/>
</dbReference>
<dbReference type="OrthoDB" id="4726347at2"/>
<name>A0A1S1L2T7_9MYCO</name>
<dbReference type="AlphaFoldDB" id="A0A1S1L2T7"/>
<gene>
    <name evidence="3" type="ORF">BKG76_10665</name>
</gene>
<protein>
    <recommendedName>
        <fullName evidence="2">Haemophore haem-binding domain-containing protein</fullName>
    </recommendedName>
</protein>